<evidence type="ECO:0000313" key="1">
    <source>
        <dbReference type="EMBL" id="ALS33651.1"/>
    </source>
</evidence>
<protein>
    <recommendedName>
        <fullName evidence="3">Pili assembly chaperone N-terminal domain-containing protein</fullName>
    </recommendedName>
</protein>
<evidence type="ECO:0008006" key="3">
    <source>
        <dbReference type="Google" id="ProtNLM"/>
    </source>
</evidence>
<proteinExistence type="predicted"/>
<dbReference type="AlphaFoldDB" id="A0A0U2NI20"/>
<dbReference type="PATRIC" id="fig|1315283.4.peg.2241"/>
<reference evidence="1 2" key="1">
    <citation type="submission" date="2015-03" db="EMBL/GenBank/DDBJ databases">
        <authorList>
            <person name="Murphy D."/>
        </authorList>
    </citation>
    <scope>NUCLEOTIDE SEQUENCE [LARGE SCALE GENOMIC DNA]</scope>
    <source>
        <strain evidence="1 2">KMM 520</strain>
    </source>
</reference>
<sequence>MRVTNTTEQPLSVAIASFDLLINSQGKEELLVNDKDFLIIPLTATLAPGDSQAVIVKYIGEPMLMASKSYRIEVKQLAVDFTGRSQPSIGVGYVFQTLYNVVPSKAQAQLVIKSKQQAADGVWKVKLENTGNKYIRLTKTQWIIEGPNDKLVLKETELKDALSSKFLLPHSSREVMLKMPAQFNPQLSQLTVVQE</sequence>
<accession>A0A0U2NI20</accession>
<dbReference type="EMBL" id="CP011034">
    <property type="protein sequence ID" value="ALS33651.1"/>
    <property type="molecule type" value="Genomic_DNA"/>
</dbReference>
<gene>
    <name evidence="1" type="ORF">PTRA_a2577</name>
</gene>
<dbReference type="KEGG" id="ptn:PTRA_a2577"/>
<dbReference type="Proteomes" id="UP000065261">
    <property type="component" value="Chromosome I"/>
</dbReference>
<organism evidence="1">
    <name type="scientific">Pseudoalteromonas translucida KMM 520</name>
    <dbReference type="NCBI Taxonomy" id="1315283"/>
    <lineage>
        <taxon>Bacteria</taxon>
        <taxon>Pseudomonadati</taxon>
        <taxon>Pseudomonadota</taxon>
        <taxon>Gammaproteobacteria</taxon>
        <taxon>Alteromonadales</taxon>
        <taxon>Pseudoalteromonadaceae</taxon>
        <taxon>Pseudoalteromonas</taxon>
    </lineage>
</organism>
<name>A0A0U2NI20_9GAMM</name>
<evidence type="ECO:0000313" key="2">
    <source>
        <dbReference type="Proteomes" id="UP000065261"/>
    </source>
</evidence>